<proteinExistence type="predicted"/>
<feature type="chain" id="PRO_5042960696" evidence="1">
    <location>
        <begin position="22"/>
        <end position="84"/>
    </location>
</feature>
<protein>
    <submittedName>
        <fullName evidence="2">Uncharacterized protein</fullName>
    </submittedName>
</protein>
<reference evidence="2 3" key="1">
    <citation type="submission" date="2024-01" db="EMBL/GenBank/DDBJ databases">
        <title>The genomes of 5 underutilized Papilionoideae crops provide insights into root nodulation and disease resistanc.</title>
        <authorList>
            <person name="Jiang F."/>
        </authorList>
    </citation>
    <scope>NUCLEOTIDE SEQUENCE [LARGE SCALE GENOMIC DNA]</scope>
    <source>
        <strain evidence="2">DUOXIRENSHENG_FW03</strain>
        <tissue evidence="2">Leaves</tissue>
    </source>
</reference>
<accession>A0AAN9S7J3</accession>
<sequence>MLWLHFVFCLACLVGFLPADGFQIRDPFTKYIVLSANWFEKRVQSEEKREALGKPLTQGQVGFLIPALVSGVLNVVVGSPATPL</sequence>
<organism evidence="2 3">
    <name type="scientific">Psophocarpus tetragonolobus</name>
    <name type="common">Winged bean</name>
    <name type="synonym">Dolichos tetragonolobus</name>
    <dbReference type="NCBI Taxonomy" id="3891"/>
    <lineage>
        <taxon>Eukaryota</taxon>
        <taxon>Viridiplantae</taxon>
        <taxon>Streptophyta</taxon>
        <taxon>Embryophyta</taxon>
        <taxon>Tracheophyta</taxon>
        <taxon>Spermatophyta</taxon>
        <taxon>Magnoliopsida</taxon>
        <taxon>eudicotyledons</taxon>
        <taxon>Gunneridae</taxon>
        <taxon>Pentapetalae</taxon>
        <taxon>rosids</taxon>
        <taxon>fabids</taxon>
        <taxon>Fabales</taxon>
        <taxon>Fabaceae</taxon>
        <taxon>Papilionoideae</taxon>
        <taxon>50 kb inversion clade</taxon>
        <taxon>NPAAA clade</taxon>
        <taxon>indigoferoid/millettioid clade</taxon>
        <taxon>Phaseoleae</taxon>
        <taxon>Psophocarpus</taxon>
    </lineage>
</organism>
<name>A0AAN9S7J3_PSOTE</name>
<keyword evidence="3" id="KW-1185">Reference proteome</keyword>
<dbReference type="Proteomes" id="UP001386955">
    <property type="component" value="Unassembled WGS sequence"/>
</dbReference>
<evidence type="ECO:0000256" key="1">
    <source>
        <dbReference type="SAM" id="SignalP"/>
    </source>
</evidence>
<dbReference type="AlphaFoldDB" id="A0AAN9S7J3"/>
<keyword evidence="1" id="KW-0732">Signal</keyword>
<evidence type="ECO:0000313" key="2">
    <source>
        <dbReference type="EMBL" id="KAK7390746.1"/>
    </source>
</evidence>
<evidence type="ECO:0000313" key="3">
    <source>
        <dbReference type="Proteomes" id="UP001386955"/>
    </source>
</evidence>
<feature type="signal peptide" evidence="1">
    <location>
        <begin position="1"/>
        <end position="21"/>
    </location>
</feature>
<comment type="caution">
    <text evidence="2">The sequence shown here is derived from an EMBL/GenBank/DDBJ whole genome shotgun (WGS) entry which is preliminary data.</text>
</comment>
<dbReference type="EMBL" id="JAYMYS010000005">
    <property type="protein sequence ID" value="KAK7390746.1"/>
    <property type="molecule type" value="Genomic_DNA"/>
</dbReference>
<gene>
    <name evidence="2" type="ORF">VNO78_18795</name>
</gene>